<dbReference type="SUPFAM" id="SSF52540">
    <property type="entry name" value="P-loop containing nucleoside triphosphate hydrolases"/>
    <property type="match status" value="1"/>
</dbReference>
<keyword evidence="5" id="KW-0472">Membrane</keyword>
<dbReference type="STRING" id="860235.AOZ06_39365"/>
<dbReference type="Proteomes" id="UP000063699">
    <property type="component" value="Chromosome"/>
</dbReference>
<evidence type="ECO:0000256" key="4">
    <source>
        <dbReference type="SAM" id="MobiDB-lite"/>
    </source>
</evidence>
<keyword evidence="8" id="KW-1185">Reference proteome</keyword>
<dbReference type="OrthoDB" id="192618at2"/>
<dbReference type="InterPro" id="IPR019775">
    <property type="entry name" value="WD40_repeat_CS"/>
</dbReference>
<dbReference type="SMART" id="SM00320">
    <property type="entry name" value="WD40"/>
    <property type="match status" value="12"/>
</dbReference>
<dbReference type="Gene3D" id="2.130.10.10">
    <property type="entry name" value="YVTN repeat-like/Quinoprotein amine dehydrogenase"/>
    <property type="match status" value="4"/>
</dbReference>
<protein>
    <recommendedName>
        <fullName evidence="6">Novel STAND NTPase 1 domain-containing protein</fullName>
    </recommendedName>
</protein>
<keyword evidence="5" id="KW-1133">Transmembrane helix</keyword>
<evidence type="ECO:0000256" key="3">
    <source>
        <dbReference type="PROSITE-ProRule" id="PRU00221"/>
    </source>
</evidence>
<evidence type="ECO:0000256" key="2">
    <source>
        <dbReference type="ARBA" id="ARBA00022737"/>
    </source>
</evidence>
<keyword evidence="5" id="KW-0812">Transmembrane</keyword>
<reference evidence="7 8" key="1">
    <citation type="submission" date="2015-07" db="EMBL/GenBank/DDBJ databases">
        <title>Genome sequencing of Kibdelosporangium phytohabitans.</title>
        <authorList>
            <person name="Qin S."/>
            <person name="Xing K."/>
        </authorList>
    </citation>
    <scope>NUCLEOTIDE SEQUENCE [LARGE SCALE GENOMIC DNA]</scope>
    <source>
        <strain evidence="7 8">KLBMP1111</strain>
    </source>
</reference>
<evidence type="ECO:0000313" key="8">
    <source>
        <dbReference type="Proteomes" id="UP000063699"/>
    </source>
</evidence>
<feature type="repeat" description="WD" evidence="3">
    <location>
        <begin position="1178"/>
        <end position="1211"/>
    </location>
</feature>
<dbReference type="Pfam" id="PF20703">
    <property type="entry name" value="nSTAND1"/>
    <property type="match status" value="1"/>
</dbReference>
<feature type="domain" description="Novel STAND NTPase 1" evidence="6">
    <location>
        <begin position="111"/>
        <end position="508"/>
    </location>
</feature>
<proteinExistence type="predicted"/>
<dbReference type="PROSITE" id="PS50082">
    <property type="entry name" value="WD_REPEATS_2"/>
    <property type="match status" value="7"/>
</dbReference>
<dbReference type="InterPro" id="IPR049052">
    <property type="entry name" value="nSTAND1"/>
</dbReference>
<sequence length="1292" mass="136074">MGEHEVDPVEIDSISAFGAALTRLKEQSGRSLSQLAGATGADGDGGHGLSRSTVNGYFKGRHLPQQGVGREFRRLLRELGVCDESGLETWSATVERLRRRSRTGGRAVRNPYPGLRSFGTADAARFFGRSALIERLVDEVTDRRGGAEPLVVVGASGAGKSSLLRAGLLSRQIEAGWRCVTVTPGGSPVDALAAGLADAVGVAAEDLLAMVRAGHGEHAEIVQRDASQARRCLIVVDQLEEIFAADVDEADRRTFLAALWALTGVAVVVLGLRADFYDPALRYPELAVALQDGQVVVGPMTGSELRAAITEPARAVGMEVDGGLVELLLRDVSPTASAETDGAHEPGALPLLSHTLQVVFDAAVAGGKQTLGVAEYRSAGGIHHAVADTAEAVYGSLSPRGKQVARQILLRLAHAGETTVDTRRHADRDELAGNRPDDEAEEIDDILDTFIAHRLLTADESTVRISHEALLRAWPRLRGWLDDDRTGRQLHRRLTLAAQAWRDTGRAAEDLYRGGALVAGLSYAENHRDELNPLEREFLEAGTRKRDAAEAMLRRRVRRRYQLVAAAVITAVVVVSTTLYAWRTQDVADRDARLALSRALAVKAERLRGSDPAMAAQLAAVAYRHAPTSEARSALLDSSALPFPARHLDQGSSTHVVAATPGILATGAHNGTVTLTRAGQDAPAGPPLTVGSRAAAITLRGDGTRLAVVGENGTVRVWNTSDLAAPAELATWAGPRGNVASVAFSPDGRTVAAGGADARIHLWDLTDPARNTVLAGPQDAVTSVAFAPDGTTLAAGSRDRRVHRFTLTGPAGPVALPSVAGPKGQVFSVAISPDNRVLAAGTGSDRAVYLWDISEAANPKPLGTLTGPASWVTFIDFSPAGDRIIGGSSDRKLWEWDVATHGVRRTLPHPAVLTTAIYVDQHTVVTLAEDGITRSWPVPGPIVHGFDDTVFSASFLGPRRTLAIGPGSRDNRIHLIDATNPANPARVGTVTPGITNPGKLAGPTAANTDGTVLAAGTGSGDVHLWDTGEASRPQLLATVSVAPGATVAWLEFRADGTVLAVATKDGTVTLVDVADPRRPAKLAAKTESGKALNDVRFTPDGKLLVTGSDDGNAYLYDIADAARPRLRLRATLPVGNAATSIAINRNGTTLAVGAAADDNVHLWDLTGAGQPRPIGGSLDGPVADLHQLAFHPERDELAAASIDGTVWLWNLTDPHAPEHTATITASADAAMTLAYTHDGAQLAVGTRDGTVRLWRTDLDATLRWLCTAAGTSITPTEWEQFLPGTPYAPPCA</sequence>
<evidence type="ECO:0000259" key="6">
    <source>
        <dbReference type="Pfam" id="PF20703"/>
    </source>
</evidence>
<feature type="repeat" description="WD" evidence="3">
    <location>
        <begin position="865"/>
        <end position="906"/>
    </location>
</feature>
<feature type="repeat" description="WD" evidence="3">
    <location>
        <begin position="774"/>
        <end position="802"/>
    </location>
</feature>
<feature type="transmembrane region" description="Helical" evidence="5">
    <location>
        <begin position="561"/>
        <end position="582"/>
    </location>
</feature>
<organism evidence="7 8">
    <name type="scientific">Kibdelosporangium phytohabitans</name>
    <dbReference type="NCBI Taxonomy" id="860235"/>
    <lineage>
        <taxon>Bacteria</taxon>
        <taxon>Bacillati</taxon>
        <taxon>Actinomycetota</taxon>
        <taxon>Actinomycetes</taxon>
        <taxon>Pseudonocardiales</taxon>
        <taxon>Pseudonocardiaceae</taxon>
        <taxon>Kibdelosporangium</taxon>
    </lineage>
</organism>
<dbReference type="PROSITE" id="PS50294">
    <property type="entry name" value="WD_REPEATS_REGION"/>
    <property type="match status" value="3"/>
</dbReference>
<dbReference type="PANTHER" id="PTHR19879:SF9">
    <property type="entry name" value="TRANSCRIPTION INITIATION FACTOR TFIID SUBUNIT 5"/>
    <property type="match status" value="1"/>
</dbReference>
<feature type="repeat" description="WD" evidence="3">
    <location>
        <begin position="732"/>
        <end position="773"/>
    </location>
</feature>
<evidence type="ECO:0000256" key="1">
    <source>
        <dbReference type="ARBA" id="ARBA00022574"/>
    </source>
</evidence>
<keyword evidence="2" id="KW-0677">Repeat</keyword>
<dbReference type="SUPFAM" id="SSF50978">
    <property type="entry name" value="WD40 repeat-like"/>
    <property type="match status" value="2"/>
</dbReference>
<gene>
    <name evidence="7" type="ORF">AOZ06_39365</name>
</gene>
<dbReference type="CDD" id="cd00200">
    <property type="entry name" value="WD40"/>
    <property type="match status" value="1"/>
</dbReference>
<dbReference type="InterPro" id="IPR036322">
    <property type="entry name" value="WD40_repeat_dom_sf"/>
</dbReference>
<dbReference type="PANTHER" id="PTHR19879">
    <property type="entry name" value="TRANSCRIPTION INITIATION FACTOR TFIID"/>
    <property type="match status" value="1"/>
</dbReference>
<evidence type="ECO:0000256" key="5">
    <source>
        <dbReference type="SAM" id="Phobius"/>
    </source>
</evidence>
<dbReference type="Gene3D" id="3.40.50.300">
    <property type="entry name" value="P-loop containing nucleotide triphosphate hydrolases"/>
    <property type="match status" value="1"/>
</dbReference>
<feature type="repeat" description="WD" evidence="3">
    <location>
        <begin position="1223"/>
        <end position="1254"/>
    </location>
</feature>
<dbReference type="InterPro" id="IPR001680">
    <property type="entry name" value="WD40_rpt"/>
</dbReference>
<feature type="repeat" description="WD" evidence="3">
    <location>
        <begin position="1085"/>
        <end position="1126"/>
    </location>
</feature>
<dbReference type="InterPro" id="IPR015943">
    <property type="entry name" value="WD40/YVTN_repeat-like_dom_sf"/>
</dbReference>
<dbReference type="RefSeq" id="WP_054294019.1">
    <property type="nucleotide sequence ID" value="NZ_CP012752.1"/>
</dbReference>
<dbReference type="KEGG" id="kphy:AOZ06_39365"/>
<feature type="transmembrane region" description="Helical" evidence="5">
    <location>
        <begin position="255"/>
        <end position="272"/>
    </location>
</feature>
<name>A0A0N9IBP7_9PSEU</name>
<evidence type="ECO:0000313" key="7">
    <source>
        <dbReference type="EMBL" id="ALG12123.1"/>
    </source>
</evidence>
<feature type="repeat" description="WD" evidence="3">
    <location>
        <begin position="819"/>
        <end position="861"/>
    </location>
</feature>
<dbReference type="PROSITE" id="PS00678">
    <property type="entry name" value="WD_REPEATS_1"/>
    <property type="match status" value="3"/>
</dbReference>
<feature type="region of interest" description="Disordered" evidence="4">
    <location>
        <begin position="419"/>
        <end position="439"/>
    </location>
</feature>
<feature type="compositionally biased region" description="Basic and acidic residues" evidence="4">
    <location>
        <begin position="420"/>
        <end position="437"/>
    </location>
</feature>
<keyword evidence="1 3" id="KW-0853">WD repeat</keyword>
<dbReference type="Pfam" id="PF00400">
    <property type="entry name" value="WD40"/>
    <property type="match status" value="8"/>
</dbReference>
<dbReference type="EMBL" id="CP012752">
    <property type="protein sequence ID" value="ALG12123.1"/>
    <property type="molecule type" value="Genomic_DNA"/>
</dbReference>
<dbReference type="InterPro" id="IPR027417">
    <property type="entry name" value="P-loop_NTPase"/>
</dbReference>
<accession>A0A0N9IBP7</accession>